<evidence type="ECO:0000313" key="1">
    <source>
        <dbReference type="EMBL" id="MBO1864251.1"/>
    </source>
</evidence>
<gene>
    <name evidence="4" type="ORF">G6321_00028025</name>
    <name evidence="2" type="ORF">G6321_40210</name>
    <name evidence="3" type="ORF">J4G43_023975</name>
    <name evidence="1" type="ORF">J4G43_26000</name>
</gene>
<evidence type="ECO:0000313" key="5">
    <source>
        <dbReference type="Proteomes" id="UP000564836"/>
    </source>
</evidence>
<reference evidence="1" key="3">
    <citation type="submission" date="2021-03" db="EMBL/GenBank/DDBJ databases">
        <title>Whole Genome Sequence of Bradyrhizobium sp. Strain 144S4.</title>
        <authorList>
            <person name="Bromfield E.S.P."/>
            <person name="Cloutier S."/>
        </authorList>
    </citation>
    <scope>NUCLEOTIDE SEQUENCE [LARGE SCALE GENOMIC DNA]</scope>
    <source>
        <strain evidence="1">144S4</strain>
    </source>
</reference>
<dbReference type="EMBL" id="JACBFH010000001">
    <property type="protein sequence ID" value="NYY94397.1"/>
    <property type="molecule type" value="Genomic_DNA"/>
</dbReference>
<dbReference type="EMBL" id="CP086136">
    <property type="protein sequence ID" value="UEM17012.1"/>
    <property type="molecule type" value="Genomic_DNA"/>
</dbReference>
<organism evidence="2">
    <name type="scientific">Bradyrhizobium barranii subsp. barranii</name>
    <dbReference type="NCBI Taxonomy" id="2823807"/>
    <lineage>
        <taxon>Bacteria</taxon>
        <taxon>Pseudomonadati</taxon>
        <taxon>Pseudomonadota</taxon>
        <taxon>Alphaproteobacteria</taxon>
        <taxon>Hyphomicrobiales</taxon>
        <taxon>Nitrobacteraceae</taxon>
        <taxon>Bradyrhizobium</taxon>
        <taxon>Bradyrhizobium barranii</taxon>
    </lineage>
</organism>
<evidence type="ECO:0000313" key="2">
    <source>
        <dbReference type="EMBL" id="NYY94397.1"/>
    </source>
</evidence>
<name>A0A7Z0TUC7_9BRAD</name>
<reference evidence="5 6" key="4">
    <citation type="journal article" date="2022" name="Int. J. Syst. Evol. Microbiol.">
        <title>Strains of Bradyrhizobium barranii sp. nov. associated with legumes native to Canada are symbionts of soybeans and belong to different subspecies (subsp. barranii subsp. nov. and subsp. apii subsp. nov.) and symbiovars (sv. glycinearum and sv. septentrionale).</title>
        <authorList>
            <person name="Bromfield E.S.P."/>
            <person name="Cloutier S."/>
            <person name="Wasai-Hara S."/>
            <person name="Minamisawa K."/>
        </authorList>
    </citation>
    <scope>NUCLEOTIDE SEQUENCE [LARGE SCALE GENOMIC DNA]</scope>
    <source>
        <strain evidence="6">144S4</strain>
        <strain evidence="3 5">323S2</strain>
    </source>
</reference>
<dbReference type="Proteomes" id="UP000664702">
    <property type="component" value="Chromosome"/>
</dbReference>
<dbReference type="RefSeq" id="WP_157790337.1">
    <property type="nucleotide sequence ID" value="NZ_CP086136.1"/>
</dbReference>
<evidence type="ECO:0000313" key="3">
    <source>
        <dbReference type="EMBL" id="UEM17012.1"/>
    </source>
</evidence>
<dbReference type="AlphaFoldDB" id="A0A7Z0TUC7"/>
<dbReference type="KEGG" id="bban:J4G43_023975"/>
<proteinExistence type="predicted"/>
<evidence type="ECO:0000313" key="4">
    <source>
        <dbReference type="EMBL" id="UGX98755.1"/>
    </source>
</evidence>
<dbReference type="Proteomes" id="UP000564836">
    <property type="component" value="Chromosome"/>
</dbReference>
<reference evidence="2" key="2">
    <citation type="submission" date="2020-06" db="EMBL/GenBank/DDBJ databases">
        <title>Whole Genome Sequence of Bradyrhizobium sp. Strain 323S2.</title>
        <authorList>
            <person name="Bromfield E.S.P."/>
        </authorList>
    </citation>
    <scope>NUCLEOTIDE SEQUENCE [LARGE SCALE GENOMIC DNA]</scope>
    <source>
        <strain evidence="2">323S2</strain>
    </source>
</reference>
<protein>
    <submittedName>
        <fullName evidence="2">Uncharacterized protein</fullName>
    </submittedName>
</protein>
<reference evidence="4 5" key="1">
    <citation type="journal article" date="2017" name="Syst. Appl. Microbiol.">
        <title>Soybeans inoculated with root zone soils of Canadian native legumes harbour diverse and novel Bradyrhizobium spp. that possess agricultural potential.</title>
        <authorList>
            <person name="Bromfield E.S.P."/>
            <person name="Cloutier S."/>
            <person name="Tambong J.T."/>
            <person name="Tran Thi T.V."/>
        </authorList>
    </citation>
    <scope>NUCLEOTIDE SEQUENCE [LARGE SCALE GENOMIC DNA]</scope>
    <source>
        <strain evidence="4 5">323S2</strain>
    </source>
</reference>
<dbReference type="EMBL" id="CP088280">
    <property type="protein sequence ID" value="UGX98755.1"/>
    <property type="molecule type" value="Genomic_DNA"/>
</dbReference>
<sequence>MKHDMQAFQHAPMMFGDDNRLSRGIIVRCPCGAEERLPYNTHALPASSQRDQDANEIQFVRRRLLPRGWFIGRKRREHRCPKCNAYRTTTKQEVLRERIEPMTKELPLQVVANNTKPVDVLPPRAMSREERRIIFEKLNEVYVNDKVGYSASWTDVRVAADLGVPLQWVKVIRDENFGDEVGNEDIRKQLAEAKEALALVRELEPSIKKLLALADRIERSIAECARVLK</sequence>
<evidence type="ECO:0000313" key="6">
    <source>
        <dbReference type="Proteomes" id="UP000664702"/>
    </source>
</evidence>
<dbReference type="EMBL" id="JAGEMI010000001">
    <property type="protein sequence ID" value="MBO1864251.1"/>
    <property type="molecule type" value="Genomic_DNA"/>
</dbReference>
<accession>A0A7Z0TUC7</accession>